<evidence type="ECO:0000313" key="4">
    <source>
        <dbReference type="Proteomes" id="UP000248168"/>
    </source>
</evidence>
<feature type="region of interest" description="Disordered" evidence="1">
    <location>
        <begin position="82"/>
        <end position="121"/>
    </location>
</feature>
<sequence length="121" mass="12536">MKTSRILVAASVVLLLAISPAFANPDMLPKHPGYPMGKAIDPVKGQSLANDPGQTNATGAGSLVNAAAFDDSHSKQSLSINRNNERIMEKPGAGVLPTVQGPNIKIEPPVTEGTKVNASPQ</sequence>
<evidence type="ECO:0000256" key="1">
    <source>
        <dbReference type="SAM" id="MobiDB-lite"/>
    </source>
</evidence>
<organism evidence="3 4">
    <name type="scientific">Nitrospira lenta</name>
    <dbReference type="NCBI Taxonomy" id="1436998"/>
    <lineage>
        <taxon>Bacteria</taxon>
        <taxon>Pseudomonadati</taxon>
        <taxon>Nitrospirota</taxon>
        <taxon>Nitrospiria</taxon>
        <taxon>Nitrospirales</taxon>
        <taxon>Nitrospiraceae</taxon>
        <taxon>Nitrospira</taxon>
    </lineage>
</organism>
<feature type="compositionally biased region" description="Polar residues" evidence="1">
    <location>
        <begin position="47"/>
        <end position="59"/>
    </location>
</feature>
<gene>
    <name evidence="3" type="ORF">NITLEN_20386</name>
</gene>
<dbReference type="Proteomes" id="UP000248168">
    <property type="component" value="Unassembled WGS sequence"/>
</dbReference>
<dbReference type="RefSeq" id="WP_121989087.1">
    <property type="nucleotide sequence ID" value="NZ_OUNR01000012.1"/>
</dbReference>
<evidence type="ECO:0000256" key="2">
    <source>
        <dbReference type="SAM" id="SignalP"/>
    </source>
</evidence>
<dbReference type="EMBL" id="OUNR01000012">
    <property type="protein sequence ID" value="SPP64746.1"/>
    <property type="molecule type" value="Genomic_DNA"/>
</dbReference>
<feature type="region of interest" description="Disordered" evidence="1">
    <location>
        <begin position="38"/>
        <end position="59"/>
    </location>
</feature>
<evidence type="ECO:0000313" key="3">
    <source>
        <dbReference type="EMBL" id="SPP64746.1"/>
    </source>
</evidence>
<protein>
    <submittedName>
        <fullName evidence="3">Uncharacterized protein</fullName>
    </submittedName>
</protein>
<feature type="signal peptide" evidence="2">
    <location>
        <begin position="1"/>
        <end position="23"/>
    </location>
</feature>
<keyword evidence="4" id="KW-1185">Reference proteome</keyword>
<dbReference type="OrthoDB" id="9793995at2"/>
<feature type="chain" id="PRO_5016272978" evidence="2">
    <location>
        <begin position="24"/>
        <end position="121"/>
    </location>
</feature>
<reference evidence="4" key="1">
    <citation type="submission" date="2018-04" db="EMBL/GenBank/DDBJ databases">
        <authorList>
            <person name="Lucker S."/>
            <person name="Sakoula D."/>
        </authorList>
    </citation>
    <scope>NUCLEOTIDE SEQUENCE [LARGE SCALE GENOMIC DNA]</scope>
</reference>
<dbReference type="AlphaFoldDB" id="A0A330L623"/>
<proteinExistence type="predicted"/>
<name>A0A330L623_9BACT</name>
<keyword evidence="2" id="KW-0732">Signal</keyword>
<dbReference type="InParanoid" id="A0A330L623"/>
<accession>A0A330L623</accession>